<accession>A0A8T1SWC0</accession>
<dbReference type="InterPro" id="IPR004875">
    <property type="entry name" value="DDE_SF_endonuclease_dom"/>
</dbReference>
<evidence type="ECO:0000313" key="3">
    <source>
        <dbReference type="Proteomes" id="UP000765507"/>
    </source>
</evidence>
<dbReference type="AlphaFoldDB" id="A0A8T1SWC0"/>
<dbReference type="OrthoDB" id="125347at2759"/>
<dbReference type="Gene3D" id="3.30.420.10">
    <property type="entry name" value="Ribonuclease H-like superfamily/Ribonuclease H"/>
    <property type="match status" value="1"/>
</dbReference>
<keyword evidence="3" id="KW-1185">Reference proteome</keyword>
<evidence type="ECO:0000313" key="2">
    <source>
        <dbReference type="EMBL" id="KAG6933178.1"/>
    </source>
</evidence>
<proteinExistence type="predicted"/>
<dbReference type="EMBL" id="JAHGAV010000080">
    <property type="protein sequence ID" value="KAG6933178.1"/>
    <property type="molecule type" value="Genomic_DNA"/>
</dbReference>
<dbReference type="Pfam" id="PF03184">
    <property type="entry name" value="DDE_1"/>
    <property type="match status" value="1"/>
</dbReference>
<dbReference type="GO" id="GO:0005634">
    <property type="term" value="C:nucleus"/>
    <property type="evidence" value="ECO:0007669"/>
    <property type="project" value="TreeGrafter"/>
</dbReference>
<dbReference type="InterPro" id="IPR050863">
    <property type="entry name" value="CenT-Element_Derived"/>
</dbReference>
<dbReference type="GO" id="GO:0003677">
    <property type="term" value="F:DNA binding"/>
    <property type="evidence" value="ECO:0007669"/>
    <property type="project" value="TreeGrafter"/>
</dbReference>
<evidence type="ECO:0000259" key="1">
    <source>
        <dbReference type="Pfam" id="PF03184"/>
    </source>
</evidence>
<protein>
    <submittedName>
        <fullName evidence="2">Tigger transposable element derived 1</fullName>
    </submittedName>
</protein>
<comment type="caution">
    <text evidence="2">The sequence shown here is derived from an EMBL/GenBank/DDBJ whole genome shotgun (WGS) entry which is preliminary data.</text>
</comment>
<dbReference type="PANTHER" id="PTHR19303:SF26">
    <property type="entry name" value="TIGGER TRANSPOSABLE ELEMENT-DERIVED PROTEIN 1"/>
    <property type="match status" value="1"/>
</dbReference>
<feature type="domain" description="DDE-1" evidence="1">
    <location>
        <begin position="53"/>
        <end position="221"/>
    </location>
</feature>
<dbReference type="PANTHER" id="PTHR19303">
    <property type="entry name" value="TRANSPOSON"/>
    <property type="match status" value="1"/>
</dbReference>
<name>A0A8T1SWC0_CHESE</name>
<organism evidence="2 3">
    <name type="scientific">Chelydra serpentina</name>
    <name type="common">Snapping turtle</name>
    <name type="synonym">Testudo serpentina</name>
    <dbReference type="NCBI Taxonomy" id="8475"/>
    <lineage>
        <taxon>Eukaryota</taxon>
        <taxon>Metazoa</taxon>
        <taxon>Chordata</taxon>
        <taxon>Craniata</taxon>
        <taxon>Vertebrata</taxon>
        <taxon>Euteleostomi</taxon>
        <taxon>Archelosauria</taxon>
        <taxon>Testudinata</taxon>
        <taxon>Testudines</taxon>
        <taxon>Cryptodira</taxon>
        <taxon>Durocryptodira</taxon>
        <taxon>Americhelydia</taxon>
        <taxon>Chelydroidea</taxon>
        <taxon>Chelydridae</taxon>
        <taxon>Chelydra</taxon>
    </lineage>
</organism>
<dbReference type="Proteomes" id="UP000765507">
    <property type="component" value="Unassembled WGS sequence"/>
</dbReference>
<sequence>MFPTQLNTIVLESSHLPKQVFNVDEMGLYWQKMPTRTYISHDEKTAPRFKASKDRLTLLLGENAEVYYKLKPLLVYHSENSRVMRGNVKSRLPIIWKSNRKAWITCNIFHKWFVDHAVPEFKAYCQKENLAFKILLLLDNASAHELDYETLCLNVKVLFLPPNTTPLLQPMDQGVMATFNTYYLRRTFSMLIKETAGEGKPSVKEFWKSYNILNSMENIDAFDAIPALKQEIVMLVKYVSFKEVEEDDIQELLESHAEQLTNEELIELDQQSEESKDDDDIVQEARSLTTKNLSHFFGLLDEVTDII</sequence>
<gene>
    <name evidence="2" type="ORF">G0U57_019976</name>
</gene>
<dbReference type="InterPro" id="IPR036397">
    <property type="entry name" value="RNaseH_sf"/>
</dbReference>
<reference evidence="2 3" key="1">
    <citation type="journal article" date="2020" name="G3 (Bethesda)">
        <title>Draft Genome of the Common Snapping Turtle, Chelydra serpentina, a Model for Phenotypic Plasticity in Reptiles.</title>
        <authorList>
            <person name="Das D."/>
            <person name="Singh S.K."/>
            <person name="Bierstedt J."/>
            <person name="Erickson A."/>
            <person name="Galli G.L.J."/>
            <person name="Crossley D.A. 2nd"/>
            <person name="Rhen T."/>
        </authorList>
    </citation>
    <scope>NUCLEOTIDE SEQUENCE [LARGE SCALE GENOMIC DNA]</scope>
    <source>
        <strain evidence="2">KW</strain>
    </source>
</reference>